<dbReference type="EMBL" id="GGEC01072173">
    <property type="protein sequence ID" value="MBX52657.1"/>
    <property type="molecule type" value="Transcribed_RNA"/>
</dbReference>
<organism evidence="1">
    <name type="scientific">Rhizophora mucronata</name>
    <name type="common">Asiatic mangrove</name>
    <dbReference type="NCBI Taxonomy" id="61149"/>
    <lineage>
        <taxon>Eukaryota</taxon>
        <taxon>Viridiplantae</taxon>
        <taxon>Streptophyta</taxon>
        <taxon>Embryophyta</taxon>
        <taxon>Tracheophyta</taxon>
        <taxon>Spermatophyta</taxon>
        <taxon>Magnoliopsida</taxon>
        <taxon>eudicotyledons</taxon>
        <taxon>Gunneridae</taxon>
        <taxon>Pentapetalae</taxon>
        <taxon>rosids</taxon>
        <taxon>fabids</taxon>
        <taxon>Malpighiales</taxon>
        <taxon>Rhizophoraceae</taxon>
        <taxon>Rhizophora</taxon>
    </lineage>
</organism>
<protein>
    <submittedName>
        <fullName evidence="1">Uncharacterized protein</fullName>
    </submittedName>
</protein>
<proteinExistence type="predicted"/>
<reference evidence="1" key="1">
    <citation type="submission" date="2018-02" db="EMBL/GenBank/DDBJ databases">
        <title>Rhizophora mucronata_Transcriptome.</title>
        <authorList>
            <person name="Meera S.P."/>
            <person name="Sreeshan A."/>
            <person name="Augustine A."/>
        </authorList>
    </citation>
    <scope>NUCLEOTIDE SEQUENCE</scope>
    <source>
        <tissue evidence="1">Leaf</tissue>
    </source>
</reference>
<sequence>MEIDPSILGEEWSTQLEKICLHASQE</sequence>
<dbReference type="AlphaFoldDB" id="A0A2P2PD55"/>
<name>A0A2P2PD55_RHIMU</name>
<evidence type="ECO:0000313" key="1">
    <source>
        <dbReference type="EMBL" id="MBX52657.1"/>
    </source>
</evidence>
<accession>A0A2P2PD55</accession>